<evidence type="ECO:0000313" key="2">
    <source>
        <dbReference type="EMBL" id="ORY50588.1"/>
    </source>
</evidence>
<dbReference type="EMBL" id="MCGO01000007">
    <property type="protein sequence ID" value="ORY50588.1"/>
    <property type="molecule type" value="Genomic_DNA"/>
</dbReference>
<proteinExistence type="predicted"/>
<accession>A0A1Y2CU61</accession>
<reference evidence="2 3" key="1">
    <citation type="submission" date="2016-07" db="EMBL/GenBank/DDBJ databases">
        <title>Pervasive Adenine N6-methylation of Active Genes in Fungi.</title>
        <authorList>
            <consortium name="DOE Joint Genome Institute"/>
            <person name="Mondo S.J."/>
            <person name="Dannebaum R.O."/>
            <person name="Kuo R.C."/>
            <person name="Labutti K."/>
            <person name="Haridas S."/>
            <person name="Kuo A."/>
            <person name="Salamov A."/>
            <person name="Ahrendt S.R."/>
            <person name="Lipzen A."/>
            <person name="Sullivan W."/>
            <person name="Andreopoulos W.B."/>
            <person name="Clum A."/>
            <person name="Lindquist E."/>
            <person name="Daum C."/>
            <person name="Ramamoorthy G.K."/>
            <person name="Gryganskyi A."/>
            <person name="Culley D."/>
            <person name="Magnuson J.K."/>
            <person name="James T.Y."/>
            <person name="O'Malley M.A."/>
            <person name="Stajich J.E."/>
            <person name="Spatafora J.W."/>
            <person name="Visel A."/>
            <person name="Grigoriev I.V."/>
        </authorList>
    </citation>
    <scope>NUCLEOTIDE SEQUENCE [LARGE SCALE GENOMIC DNA]</scope>
    <source>
        <strain evidence="2 3">JEL800</strain>
    </source>
</reference>
<feature type="compositionally biased region" description="Low complexity" evidence="1">
    <location>
        <begin position="53"/>
        <end position="63"/>
    </location>
</feature>
<name>A0A1Y2CU61_9FUNG</name>
<evidence type="ECO:0000256" key="1">
    <source>
        <dbReference type="SAM" id="MobiDB-lite"/>
    </source>
</evidence>
<evidence type="ECO:0008006" key="4">
    <source>
        <dbReference type="Google" id="ProtNLM"/>
    </source>
</evidence>
<feature type="non-terminal residue" evidence="2">
    <location>
        <position position="168"/>
    </location>
</feature>
<gene>
    <name evidence="2" type="ORF">BCR33DRAFT_713354</name>
</gene>
<sequence>MGKHRISCTRCYTDKKKCVPSSAGPFCLRCEGMNESTECDQGPLKPKPKLNKSVRSSTTPPSSVSTVSSTITAFDRIIDASDAALVDLEAQWRITNNDDALAFAKIHHVPDSATASAFDRITSAFEEPFKVADDSAHFFGLEDKDLIPTIDDFSLFCRFAMMENFNLL</sequence>
<dbReference type="Proteomes" id="UP000193642">
    <property type="component" value="Unassembled WGS sequence"/>
</dbReference>
<organism evidence="2 3">
    <name type="scientific">Rhizoclosmatium globosum</name>
    <dbReference type="NCBI Taxonomy" id="329046"/>
    <lineage>
        <taxon>Eukaryota</taxon>
        <taxon>Fungi</taxon>
        <taxon>Fungi incertae sedis</taxon>
        <taxon>Chytridiomycota</taxon>
        <taxon>Chytridiomycota incertae sedis</taxon>
        <taxon>Chytridiomycetes</taxon>
        <taxon>Chytridiales</taxon>
        <taxon>Chytriomycetaceae</taxon>
        <taxon>Rhizoclosmatium</taxon>
    </lineage>
</organism>
<evidence type="ECO:0000313" key="3">
    <source>
        <dbReference type="Proteomes" id="UP000193642"/>
    </source>
</evidence>
<feature type="region of interest" description="Disordered" evidence="1">
    <location>
        <begin position="35"/>
        <end position="63"/>
    </location>
</feature>
<protein>
    <recommendedName>
        <fullName evidence="4">Zn(2)-C6 fungal-type domain-containing protein</fullName>
    </recommendedName>
</protein>
<dbReference type="AlphaFoldDB" id="A0A1Y2CU61"/>
<keyword evidence="3" id="KW-1185">Reference proteome</keyword>
<comment type="caution">
    <text evidence="2">The sequence shown here is derived from an EMBL/GenBank/DDBJ whole genome shotgun (WGS) entry which is preliminary data.</text>
</comment>